<reference evidence="1" key="1">
    <citation type="journal article" date="2023" name="Mol. Ecol. Resour.">
        <title>Chromosome-level genome assembly of a triploid poplar Populus alba 'Berolinensis'.</title>
        <authorList>
            <person name="Chen S."/>
            <person name="Yu Y."/>
            <person name="Wang X."/>
            <person name="Wang S."/>
            <person name="Zhang T."/>
            <person name="Zhou Y."/>
            <person name="He R."/>
            <person name="Meng N."/>
            <person name="Wang Y."/>
            <person name="Liu W."/>
            <person name="Liu Z."/>
            <person name="Liu J."/>
            <person name="Guo Q."/>
            <person name="Huang H."/>
            <person name="Sederoff R.R."/>
            <person name="Wang G."/>
            <person name="Qu G."/>
            <person name="Chen S."/>
        </authorList>
    </citation>
    <scope>NUCLEOTIDE SEQUENCE</scope>
    <source>
        <strain evidence="1">SC-2020</strain>
    </source>
</reference>
<accession>A0AAD6QTW3</accession>
<keyword evidence="2" id="KW-1185">Reference proteome</keyword>
<comment type="caution">
    <text evidence="1">The sequence shown here is derived from an EMBL/GenBank/DDBJ whole genome shotgun (WGS) entry which is preliminary data.</text>
</comment>
<protein>
    <submittedName>
        <fullName evidence="1">Uncharacterized protein</fullName>
    </submittedName>
</protein>
<gene>
    <name evidence="1" type="ORF">NC653_013216</name>
</gene>
<dbReference type="AlphaFoldDB" id="A0AAD6QTW3"/>
<name>A0AAD6QTW3_9ROSI</name>
<dbReference type="Proteomes" id="UP001164929">
    <property type="component" value="Chromosome 5"/>
</dbReference>
<evidence type="ECO:0000313" key="1">
    <source>
        <dbReference type="EMBL" id="KAJ6996546.1"/>
    </source>
</evidence>
<sequence length="71" mass="8118">MANRLNNYLETRVGETERAHLTFLEEKANGKLPHQPFKKPGTDINSEPAVNGWIKGRQINLKGKNNIRYTV</sequence>
<evidence type="ECO:0000313" key="2">
    <source>
        <dbReference type="Proteomes" id="UP001164929"/>
    </source>
</evidence>
<dbReference type="EMBL" id="JAQIZT010000005">
    <property type="protein sequence ID" value="KAJ6996546.1"/>
    <property type="molecule type" value="Genomic_DNA"/>
</dbReference>
<proteinExistence type="predicted"/>
<organism evidence="1 2">
    <name type="scientific">Populus alba x Populus x berolinensis</name>
    <dbReference type="NCBI Taxonomy" id="444605"/>
    <lineage>
        <taxon>Eukaryota</taxon>
        <taxon>Viridiplantae</taxon>
        <taxon>Streptophyta</taxon>
        <taxon>Embryophyta</taxon>
        <taxon>Tracheophyta</taxon>
        <taxon>Spermatophyta</taxon>
        <taxon>Magnoliopsida</taxon>
        <taxon>eudicotyledons</taxon>
        <taxon>Gunneridae</taxon>
        <taxon>Pentapetalae</taxon>
        <taxon>rosids</taxon>
        <taxon>fabids</taxon>
        <taxon>Malpighiales</taxon>
        <taxon>Salicaceae</taxon>
        <taxon>Saliceae</taxon>
        <taxon>Populus</taxon>
    </lineage>
</organism>